<sequence length="245" mass="26870">MKDKVITFAAGPTKVPTEVKETIRKEMLDFNGTGLSILETMHRSKPFVKLLETCEKNVRQVLSVPENYKILFLQGGATAQFAAVAMNLFGGTSKTADYLITGMWSVKALQEARKYGECREVCPLVPDFKDIPPESTYELNPEAAYLFYCDNETISGVEFSHPPTPPEGVPLVCDMSSNILSKPVDVSKYGVIFAGTQKNFGCSGCTVVIVREDLLDRALAYTPGVLNYAQQAKAGSIYNTPPTFT</sequence>
<dbReference type="PANTHER" id="PTHR43247:SF1">
    <property type="entry name" value="PHOSPHOSERINE AMINOTRANSFERASE"/>
    <property type="match status" value="1"/>
</dbReference>
<dbReference type="FunFam" id="3.40.640.10:FF:000010">
    <property type="entry name" value="Phosphoserine aminotransferase"/>
    <property type="match status" value="1"/>
</dbReference>
<comment type="catalytic activity">
    <reaction evidence="10">
        <text>O-phospho-L-serine + 2-oxoglutarate = 3-phosphooxypyruvate + L-glutamate</text>
        <dbReference type="Rhea" id="RHEA:14329"/>
        <dbReference type="ChEBI" id="CHEBI:16810"/>
        <dbReference type="ChEBI" id="CHEBI:18110"/>
        <dbReference type="ChEBI" id="CHEBI:29985"/>
        <dbReference type="ChEBI" id="CHEBI:57524"/>
        <dbReference type="EC" id="2.6.1.52"/>
    </reaction>
</comment>
<dbReference type="EC" id="2.6.1.52" evidence="4"/>
<feature type="domain" description="Aminotransferase class V" evidence="12">
    <location>
        <begin position="8"/>
        <end position="242"/>
    </location>
</feature>
<dbReference type="PROSITE" id="PS00595">
    <property type="entry name" value="AA_TRANSFER_CLASS_5"/>
    <property type="match status" value="1"/>
</dbReference>
<dbReference type="InterPro" id="IPR020578">
    <property type="entry name" value="Aminotrans_V_PyrdxlP_BS"/>
</dbReference>
<dbReference type="GO" id="GO:0004648">
    <property type="term" value="F:O-phospho-L-serine:2-oxoglutarate aminotransferase activity"/>
    <property type="evidence" value="ECO:0007669"/>
    <property type="project" value="UniProtKB-EC"/>
</dbReference>
<dbReference type="SUPFAM" id="SSF53383">
    <property type="entry name" value="PLP-dependent transferases"/>
    <property type="match status" value="1"/>
</dbReference>
<keyword evidence="5" id="KW-0032">Aminotransferase</keyword>
<comment type="cofactor">
    <cofactor evidence="1 11">
        <name>pyridoxal 5'-phosphate</name>
        <dbReference type="ChEBI" id="CHEBI:597326"/>
    </cofactor>
</comment>
<comment type="similarity">
    <text evidence="3">Belongs to the class-V pyridoxal-phosphate-dependent aminotransferase family. SerC subfamily.</text>
</comment>
<dbReference type="WBParaSite" id="SSLN_0001705001-mRNA-1">
    <property type="protein sequence ID" value="SSLN_0001705001-mRNA-1"/>
    <property type="gene ID" value="SSLN_0001705001"/>
</dbReference>
<dbReference type="Proteomes" id="UP000275846">
    <property type="component" value="Unassembled WGS sequence"/>
</dbReference>
<evidence type="ECO:0000256" key="5">
    <source>
        <dbReference type="ARBA" id="ARBA00022576"/>
    </source>
</evidence>
<dbReference type="STRING" id="70667.A0A183TIX8"/>
<comment type="pathway">
    <text evidence="2">Amino-acid biosynthesis; L-serine biosynthesis; L-serine from 3-phospho-D-glycerate: step 2/3.</text>
</comment>
<evidence type="ECO:0000313" key="15">
    <source>
        <dbReference type="WBParaSite" id="SSLN_0001705001-mRNA-1"/>
    </source>
</evidence>
<evidence type="ECO:0000256" key="9">
    <source>
        <dbReference type="ARBA" id="ARBA00023299"/>
    </source>
</evidence>
<dbReference type="GO" id="GO:0005737">
    <property type="term" value="C:cytoplasm"/>
    <property type="evidence" value="ECO:0007669"/>
    <property type="project" value="TreeGrafter"/>
</dbReference>
<evidence type="ECO:0000256" key="7">
    <source>
        <dbReference type="ARBA" id="ARBA00022679"/>
    </source>
</evidence>
<evidence type="ECO:0000256" key="6">
    <source>
        <dbReference type="ARBA" id="ARBA00022605"/>
    </source>
</evidence>
<evidence type="ECO:0000313" key="13">
    <source>
        <dbReference type="EMBL" id="VDM02812.1"/>
    </source>
</evidence>
<proteinExistence type="inferred from homology"/>
<gene>
    <name evidence="13" type="ORF">SSLN_LOCUS16426</name>
</gene>
<dbReference type="NCBIfam" id="NF003764">
    <property type="entry name" value="PRK05355.1"/>
    <property type="match status" value="1"/>
</dbReference>
<dbReference type="OrthoDB" id="1703350at2759"/>
<reference evidence="13 14" key="2">
    <citation type="submission" date="2018-11" db="EMBL/GenBank/DDBJ databases">
        <authorList>
            <consortium name="Pathogen Informatics"/>
        </authorList>
    </citation>
    <scope>NUCLEOTIDE SEQUENCE [LARGE SCALE GENOMIC DNA]</scope>
    <source>
        <strain evidence="13 14">NST_G2</strain>
    </source>
</reference>
<dbReference type="InterPro" id="IPR015421">
    <property type="entry name" value="PyrdxlP-dep_Trfase_major"/>
</dbReference>
<evidence type="ECO:0000256" key="8">
    <source>
        <dbReference type="ARBA" id="ARBA00022898"/>
    </source>
</evidence>
<evidence type="ECO:0000259" key="12">
    <source>
        <dbReference type="Pfam" id="PF00266"/>
    </source>
</evidence>
<evidence type="ECO:0000256" key="10">
    <source>
        <dbReference type="ARBA" id="ARBA00049007"/>
    </source>
</evidence>
<dbReference type="Pfam" id="PF00266">
    <property type="entry name" value="Aminotran_5"/>
    <property type="match status" value="1"/>
</dbReference>
<dbReference type="UniPathway" id="UPA00244">
    <property type="reaction ID" value="UER00311"/>
</dbReference>
<keyword evidence="7" id="KW-0808">Transferase</keyword>
<keyword evidence="6" id="KW-0028">Amino-acid biosynthesis</keyword>
<dbReference type="PANTHER" id="PTHR43247">
    <property type="entry name" value="PHOSPHOSERINE AMINOTRANSFERASE"/>
    <property type="match status" value="1"/>
</dbReference>
<dbReference type="Gene3D" id="3.40.640.10">
    <property type="entry name" value="Type I PLP-dependent aspartate aminotransferase-like (Major domain)"/>
    <property type="match status" value="1"/>
</dbReference>
<keyword evidence="9" id="KW-0718">Serine biosynthesis</keyword>
<accession>A0A183TIX8</accession>
<dbReference type="GO" id="GO:0006564">
    <property type="term" value="P:L-serine biosynthetic process"/>
    <property type="evidence" value="ECO:0007669"/>
    <property type="project" value="UniProtKB-KW"/>
</dbReference>
<evidence type="ECO:0000313" key="14">
    <source>
        <dbReference type="Proteomes" id="UP000275846"/>
    </source>
</evidence>
<dbReference type="GO" id="GO:0030170">
    <property type="term" value="F:pyridoxal phosphate binding"/>
    <property type="evidence" value="ECO:0007669"/>
    <property type="project" value="TreeGrafter"/>
</dbReference>
<organism evidence="15">
    <name type="scientific">Schistocephalus solidus</name>
    <name type="common">Tapeworm</name>
    <dbReference type="NCBI Taxonomy" id="70667"/>
    <lineage>
        <taxon>Eukaryota</taxon>
        <taxon>Metazoa</taxon>
        <taxon>Spiralia</taxon>
        <taxon>Lophotrochozoa</taxon>
        <taxon>Platyhelminthes</taxon>
        <taxon>Cestoda</taxon>
        <taxon>Eucestoda</taxon>
        <taxon>Diphyllobothriidea</taxon>
        <taxon>Diphyllobothriidae</taxon>
        <taxon>Schistocephalus</taxon>
    </lineage>
</organism>
<reference evidence="15" key="1">
    <citation type="submission" date="2016-06" db="UniProtKB">
        <authorList>
            <consortium name="WormBaseParasite"/>
        </authorList>
    </citation>
    <scope>IDENTIFICATION</scope>
</reference>
<evidence type="ECO:0000256" key="1">
    <source>
        <dbReference type="ARBA" id="ARBA00001933"/>
    </source>
</evidence>
<protein>
    <recommendedName>
        <fullName evidence="4">phosphoserine transaminase</fullName>
        <ecNumber evidence="4">2.6.1.52</ecNumber>
    </recommendedName>
</protein>
<evidence type="ECO:0000256" key="11">
    <source>
        <dbReference type="RuleBase" id="RU004504"/>
    </source>
</evidence>
<dbReference type="EMBL" id="UYSU01041067">
    <property type="protein sequence ID" value="VDM02812.1"/>
    <property type="molecule type" value="Genomic_DNA"/>
</dbReference>
<dbReference type="InterPro" id="IPR015424">
    <property type="entry name" value="PyrdxlP-dep_Trfase"/>
</dbReference>
<keyword evidence="8" id="KW-0663">Pyridoxal phosphate</keyword>
<evidence type="ECO:0000256" key="2">
    <source>
        <dbReference type="ARBA" id="ARBA00005099"/>
    </source>
</evidence>
<evidence type="ECO:0000256" key="4">
    <source>
        <dbReference type="ARBA" id="ARBA00013030"/>
    </source>
</evidence>
<name>A0A183TIX8_SCHSO</name>
<keyword evidence="14" id="KW-1185">Reference proteome</keyword>
<dbReference type="AlphaFoldDB" id="A0A183TIX8"/>
<evidence type="ECO:0000256" key="3">
    <source>
        <dbReference type="ARBA" id="ARBA00006904"/>
    </source>
</evidence>
<dbReference type="InterPro" id="IPR000192">
    <property type="entry name" value="Aminotrans_V_dom"/>
</dbReference>
<dbReference type="InterPro" id="IPR022278">
    <property type="entry name" value="Pser_aminoTfrase"/>
</dbReference>